<evidence type="ECO:0000313" key="4">
    <source>
        <dbReference type="Proteomes" id="UP000037505"/>
    </source>
</evidence>
<dbReference type="InterPro" id="IPR001283">
    <property type="entry name" value="CRISP-related"/>
</dbReference>
<sequence>MFSIPSYKYTNPMRYITPCLEVMLIFILATPANTQQTIQTTIMVTATPTSPHPPSYTSPEVFRDTVLSSSNTYRKEHNASDLVWNETLTLYAKDWAEGCKWKHSHGPYGENLAFGYQDASAAVFAWGDERRLYDFKKPTGFSEETGHFTQLVWRATTDVGCAAIDCGYGNGTDDNEKSGDTGSSYTRAQGWYVVCEYSPPGNVMGTSRTAGGENGLFKVNVQSASTYSGPYPTDSGSPPASTSGPCICRLKVVISHATNVALMTLSGREIRNTHLFTFEVPNVLGLEQSQTYHRNKLTGGEAGGASKKRVRISTGKM</sequence>
<dbReference type="SUPFAM" id="SSF55797">
    <property type="entry name" value="PR-1-like"/>
    <property type="match status" value="1"/>
</dbReference>
<dbReference type="OrthoDB" id="337038at2759"/>
<dbReference type="SMART" id="SM00198">
    <property type="entry name" value="SCP"/>
    <property type="match status" value="1"/>
</dbReference>
<dbReference type="GO" id="GO:0005576">
    <property type="term" value="C:extracellular region"/>
    <property type="evidence" value="ECO:0007669"/>
    <property type="project" value="InterPro"/>
</dbReference>
<dbReference type="RefSeq" id="XP_015407963.1">
    <property type="nucleotide sequence ID" value="XM_015549750.1"/>
</dbReference>
<feature type="domain" description="SCP" evidence="2">
    <location>
        <begin position="61"/>
        <end position="205"/>
    </location>
</feature>
<reference evidence="3 4" key="1">
    <citation type="submission" date="2014-06" db="EMBL/GenBank/DDBJ databases">
        <title>The Genome of the Aflatoxigenic Filamentous Fungus Aspergillus nomius.</title>
        <authorList>
            <person name="Moore M.G."/>
            <person name="Shannon B.M."/>
            <person name="Brian M.M."/>
        </authorList>
    </citation>
    <scope>NUCLEOTIDE SEQUENCE [LARGE SCALE GENOMIC DNA]</scope>
    <source>
        <strain evidence="3 4">NRRL 13137</strain>
    </source>
</reference>
<feature type="region of interest" description="Disordered" evidence="1">
    <location>
        <begin position="297"/>
        <end position="317"/>
    </location>
</feature>
<dbReference type="Gene3D" id="3.40.33.10">
    <property type="entry name" value="CAP"/>
    <property type="match status" value="1"/>
</dbReference>
<dbReference type="PRINTS" id="PR00837">
    <property type="entry name" value="V5TPXLIKE"/>
</dbReference>
<proteinExistence type="predicted"/>
<evidence type="ECO:0000313" key="3">
    <source>
        <dbReference type="EMBL" id="KNG87040.1"/>
    </source>
</evidence>
<dbReference type="PROSITE" id="PS01009">
    <property type="entry name" value="CRISP_1"/>
    <property type="match status" value="1"/>
</dbReference>
<dbReference type="InterPro" id="IPR018244">
    <property type="entry name" value="Allrgn_V5/Tpx1_CS"/>
</dbReference>
<evidence type="ECO:0000256" key="1">
    <source>
        <dbReference type="SAM" id="MobiDB-lite"/>
    </source>
</evidence>
<comment type="caution">
    <text evidence="3">The sequence shown here is derived from an EMBL/GenBank/DDBJ whole genome shotgun (WGS) entry which is preliminary data.</text>
</comment>
<dbReference type="FunFam" id="3.40.33.10:FF:000031">
    <property type="entry name" value="Extracellular SCP domain-containing protein Pry1"/>
    <property type="match status" value="1"/>
</dbReference>
<dbReference type="GeneID" id="26806297"/>
<accession>A0A0L1J5V1</accession>
<protein>
    <submittedName>
        <fullName evidence="3">Extracellular SCP domain protein Pry1</fullName>
    </submittedName>
</protein>
<dbReference type="PANTHER" id="PTHR10334">
    <property type="entry name" value="CYSTEINE-RICH SECRETORY PROTEIN-RELATED"/>
    <property type="match status" value="1"/>
</dbReference>
<name>A0A0L1J5V1_ASPN3</name>
<evidence type="ECO:0000259" key="2">
    <source>
        <dbReference type="SMART" id="SM00198"/>
    </source>
</evidence>
<gene>
    <name evidence="3" type="ORF">ANOM_004493</name>
</gene>
<keyword evidence="4" id="KW-1185">Reference proteome</keyword>
<dbReference type="InterPro" id="IPR014044">
    <property type="entry name" value="CAP_dom"/>
</dbReference>
<dbReference type="InterPro" id="IPR035940">
    <property type="entry name" value="CAP_sf"/>
</dbReference>
<organism evidence="3 4">
    <name type="scientific">Aspergillus nomiae NRRL (strain ATCC 15546 / NRRL 13137 / CBS 260.88 / M93)</name>
    <dbReference type="NCBI Taxonomy" id="1509407"/>
    <lineage>
        <taxon>Eukaryota</taxon>
        <taxon>Fungi</taxon>
        <taxon>Dikarya</taxon>
        <taxon>Ascomycota</taxon>
        <taxon>Pezizomycotina</taxon>
        <taxon>Eurotiomycetes</taxon>
        <taxon>Eurotiomycetidae</taxon>
        <taxon>Eurotiales</taxon>
        <taxon>Aspergillaceae</taxon>
        <taxon>Aspergillus</taxon>
        <taxon>Aspergillus subgen. Circumdati</taxon>
    </lineage>
</organism>
<dbReference type="Pfam" id="PF00188">
    <property type="entry name" value="CAP"/>
    <property type="match status" value="1"/>
</dbReference>
<dbReference type="STRING" id="1509407.A0A0L1J5V1"/>
<dbReference type="Proteomes" id="UP000037505">
    <property type="component" value="Unassembled WGS sequence"/>
</dbReference>
<dbReference type="EMBL" id="JNOM01000094">
    <property type="protein sequence ID" value="KNG87040.1"/>
    <property type="molecule type" value="Genomic_DNA"/>
</dbReference>
<dbReference type="AlphaFoldDB" id="A0A0L1J5V1"/>